<dbReference type="Proteomes" id="UP000663829">
    <property type="component" value="Unassembled WGS sequence"/>
</dbReference>
<evidence type="ECO:0000313" key="4">
    <source>
        <dbReference type="Proteomes" id="UP000663829"/>
    </source>
</evidence>
<gene>
    <name evidence="2" type="ORF">GPM918_LOCUS8271</name>
    <name evidence="3" type="ORF">SRO942_LOCUS8271</name>
</gene>
<evidence type="ECO:0000256" key="1">
    <source>
        <dbReference type="SAM" id="MobiDB-lite"/>
    </source>
</evidence>
<accession>A0A813Z3V8</accession>
<dbReference type="EMBL" id="CAJOBC010001422">
    <property type="protein sequence ID" value="CAF3677644.1"/>
    <property type="molecule type" value="Genomic_DNA"/>
</dbReference>
<organism evidence="2 4">
    <name type="scientific">Didymodactylos carnosus</name>
    <dbReference type="NCBI Taxonomy" id="1234261"/>
    <lineage>
        <taxon>Eukaryota</taxon>
        <taxon>Metazoa</taxon>
        <taxon>Spiralia</taxon>
        <taxon>Gnathifera</taxon>
        <taxon>Rotifera</taxon>
        <taxon>Eurotatoria</taxon>
        <taxon>Bdelloidea</taxon>
        <taxon>Philodinida</taxon>
        <taxon>Philodinidae</taxon>
        <taxon>Didymodactylos</taxon>
    </lineage>
</organism>
<feature type="region of interest" description="Disordered" evidence="1">
    <location>
        <begin position="22"/>
        <end position="77"/>
    </location>
</feature>
<dbReference type="EMBL" id="CAJNOQ010001422">
    <property type="protein sequence ID" value="CAF0893899.1"/>
    <property type="molecule type" value="Genomic_DNA"/>
</dbReference>
<evidence type="ECO:0000313" key="3">
    <source>
        <dbReference type="EMBL" id="CAF3677644.1"/>
    </source>
</evidence>
<comment type="caution">
    <text evidence="2">The sequence shown here is derived from an EMBL/GenBank/DDBJ whole genome shotgun (WGS) entry which is preliminary data.</text>
</comment>
<name>A0A813Z3V8_9BILA</name>
<dbReference type="Proteomes" id="UP000681722">
    <property type="component" value="Unassembled WGS sequence"/>
</dbReference>
<proteinExistence type="predicted"/>
<sequence>MIGRTGCPDLCTLTNNGGVCIGGDDRSTSSGHNRSQMPSLPSGSFVTQPVSYNGVSTTTESSVDETANNSNNNTLKQTTGGVITSAITNLPTKLGLKGKKDTEKDMLLTNDDS</sequence>
<dbReference type="AlphaFoldDB" id="A0A813Z3V8"/>
<feature type="compositionally biased region" description="Polar residues" evidence="1">
    <location>
        <begin position="28"/>
        <end position="54"/>
    </location>
</feature>
<evidence type="ECO:0000313" key="2">
    <source>
        <dbReference type="EMBL" id="CAF0893899.1"/>
    </source>
</evidence>
<feature type="compositionally biased region" description="Polar residues" evidence="1">
    <location>
        <begin position="67"/>
        <end position="77"/>
    </location>
</feature>
<keyword evidence="4" id="KW-1185">Reference proteome</keyword>
<feature type="compositionally biased region" description="Low complexity" evidence="1">
    <location>
        <begin position="55"/>
        <end position="66"/>
    </location>
</feature>
<reference evidence="2" key="1">
    <citation type="submission" date="2021-02" db="EMBL/GenBank/DDBJ databases">
        <authorList>
            <person name="Nowell W R."/>
        </authorList>
    </citation>
    <scope>NUCLEOTIDE SEQUENCE</scope>
</reference>
<protein>
    <submittedName>
        <fullName evidence="2">Uncharacterized protein</fullName>
    </submittedName>
</protein>